<dbReference type="PROSITE" id="PS00041">
    <property type="entry name" value="HTH_ARAC_FAMILY_1"/>
    <property type="match status" value="1"/>
</dbReference>
<accession>A0A8J8ML33</accession>
<protein>
    <submittedName>
        <fullName evidence="5">Helix-turn-helix transcriptional regulator</fullName>
    </submittedName>
</protein>
<dbReference type="InterPro" id="IPR014710">
    <property type="entry name" value="RmlC-like_jellyroll"/>
</dbReference>
<keyword evidence="6" id="KW-1185">Reference proteome</keyword>
<evidence type="ECO:0000313" key="5">
    <source>
        <dbReference type="EMBL" id="QUI23670.1"/>
    </source>
</evidence>
<dbReference type="InterPro" id="IPR037923">
    <property type="entry name" value="HTH-like"/>
</dbReference>
<dbReference type="GO" id="GO:0003700">
    <property type="term" value="F:DNA-binding transcription factor activity"/>
    <property type="evidence" value="ECO:0007669"/>
    <property type="project" value="InterPro"/>
</dbReference>
<dbReference type="PANTHER" id="PTHR43280:SF2">
    <property type="entry name" value="HTH-TYPE TRANSCRIPTIONAL REGULATOR EXSA"/>
    <property type="match status" value="1"/>
</dbReference>
<dbReference type="InterPro" id="IPR018062">
    <property type="entry name" value="HTH_AraC-typ_CS"/>
</dbReference>
<feature type="domain" description="HTH araC/xylS-type" evidence="4">
    <location>
        <begin position="194"/>
        <end position="292"/>
    </location>
</feature>
<dbReference type="InterPro" id="IPR009057">
    <property type="entry name" value="Homeodomain-like_sf"/>
</dbReference>
<evidence type="ECO:0000259" key="4">
    <source>
        <dbReference type="PROSITE" id="PS01124"/>
    </source>
</evidence>
<dbReference type="Pfam" id="PF07883">
    <property type="entry name" value="Cupin_2"/>
    <property type="match status" value="1"/>
</dbReference>
<dbReference type="SUPFAM" id="SSF46689">
    <property type="entry name" value="Homeodomain-like"/>
    <property type="match status" value="2"/>
</dbReference>
<evidence type="ECO:0000313" key="6">
    <source>
        <dbReference type="Proteomes" id="UP000683246"/>
    </source>
</evidence>
<dbReference type="Proteomes" id="UP000683246">
    <property type="component" value="Chromosome"/>
</dbReference>
<dbReference type="PANTHER" id="PTHR43280">
    <property type="entry name" value="ARAC-FAMILY TRANSCRIPTIONAL REGULATOR"/>
    <property type="match status" value="1"/>
</dbReference>
<evidence type="ECO:0000256" key="1">
    <source>
        <dbReference type="ARBA" id="ARBA00023015"/>
    </source>
</evidence>
<reference evidence="5" key="1">
    <citation type="submission" date="2020-07" db="EMBL/GenBank/DDBJ databases">
        <title>Vallitalea pronyensis genome.</title>
        <authorList>
            <person name="Postec A."/>
        </authorList>
    </citation>
    <scope>NUCLEOTIDE SEQUENCE</scope>
    <source>
        <strain evidence="5">FatNI3</strain>
    </source>
</reference>
<keyword evidence="1" id="KW-0805">Transcription regulation</keyword>
<dbReference type="RefSeq" id="WP_212694356.1">
    <property type="nucleotide sequence ID" value="NZ_CP058649.1"/>
</dbReference>
<dbReference type="KEGG" id="vpy:HZI73_15840"/>
<dbReference type="Gene3D" id="2.60.120.10">
    <property type="entry name" value="Jelly Rolls"/>
    <property type="match status" value="1"/>
</dbReference>
<dbReference type="Gene3D" id="1.10.10.60">
    <property type="entry name" value="Homeodomain-like"/>
    <property type="match status" value="2"/>
</dbReference>
<dbReference type="AlphaFoldDB" id="A0A8J8ML33"/>
<sequence length="295" mass="34715">MEVDRGKASHKLSQLDLKFSSGSYDIEMYWFRVMTVEQDWYIGRHTHSAYEFHFVAEGMSAVKTDMDTFMVEQGQFYVTKPGEYHEQVNIQGKQYVEYCMHCQITLNQTASTEDALLFKILNDSLCKAYNDRNGIIKLFEEVLASAYYENIGYYGQIQRYILLIITKAIQVMSEGKQFDYAVPLKHKKGDYRFELMSQYIKDNISSPMMIKHVADYMYLSEKQISRIIKKKTGLSAKQYINQIKLKKAKELLKDTDMLMKEIAEQLGFSSEYYFNQFFKREEGFPPGFFRMNTSF</sequence>
<dbReference type="Pfam" id="PF12833">
    <property type="entry name" value="HTH_18"/>
    <property type="match status" value="1"/>
</dbReference>
<dbReference type="SMART" id="SM00342">
    <property type="entry name" value="HTH_ARAC"/>
    <property type="match status" value="1"/>
</dbReference>
<proteinExistence type="predicted"/>
<dbReference type="GO" id="GO:0043565">
    <property type="term" value="F:sequence-specific DNA binding"/>
    <property type="evidence" value="ECO:0007669"/>
    <property type="project" value="InterPro"/>
</dbReference>
<dbReference type="InterPro" id="IPR018060">
    <property type="entry name" value="HTH_AraC"/>
</dbReference>
<evidence type="ECO:0000256" key="2">
    <source>
        <dbReference type="ARBA" id="ARBA00023125"/>
    </source>
</evidence>
<keyword evidence="2" id="KW-0238">DNA-binding</keyword>
<dbReference type="PROSITE" id="PS01124">
    <property type="entry name" value="HTH_ARAC_FAMILY_2"/>
    <property type="match status" value="1"/>
</dbReference>
<name>A0A8J8ML33_9FIRM</name>
<keyword evidence="3" id="KW-0804">Transcription</keyword>
<gene>
    <name evidence="5" type="ORF">HZI73_15840</name>
</gene>
<evidence type="ECO:0000256" key="3">
    <source>
        <dbReference type="ARBA" id="ARBA00023163"/>
    </source>
</evidence>
<organism evidence="5 6">
    <name type="scientific">Vallitalea pronyensis</name>
    <dbReference type="NCBI Taxonomy" id="1348613"/>
    <lineage>
        <taxon>Bacteria</taxon>
        <taxon>Bacillati</taxon>
        <taxon>Bacillota</taxon>
        <taxon>Clostridia</taxon>
        <taxon>Lachnospirales</taxon>
        <taxon>Vallitaleaceae</taxon>
        <taxon>Vallitalea</taxon>
    </lineage>
</organism>
<dbReference type="EMBL" id="CP058649">
    <property type="protein sequence ID" value="QUI23670.1"/>
    <property type="molecule type" value="Genomic_DNA"/>
</dbReference>
<dbReference type="SUPFAM" id="SSF51215">
    <property type="entry name" value="Regulatory protein AraC"/>
    <property type="match status" value="1"/>
</dbReference>
<dbReference type="InterPro" id="IPR013096">
    <property type="entry name" value="Cupin_2"/>
</dbReference>
<dbReference type="CDD" id="cd02208">
    <property type="entry name" value="cupin_RmlC-like"/>
    <property type="match status" value="1"/>
</dbReference>